<evidence type="ECO:0000256" key="3">
    <source>
        <dbReference type="ARBA" id="ARBA00022692"/>
    </source>
</evidence>
<dbReference type="OrthoDB" id="5836746at2759"/>
<dbReference type="PRINTS" id="PR00699">
    <property type="entry name" value="TMPROTEINSRB"/>
</dbReference>
<dbReference type="GO" id="GO:0007606">
    <property type="term" value="P:sensory perception of chemical stimulus"/>
    <property type="evidence" value="ECO:0007669"/>
    <property type="project" value="InterPro"/>
</dbReference>
<dbReference type="GO" id="GO:0004888">
    <property type="term" value="F:transmembrane signaling receptor activity"/>
    <property type="evidence" value="ECO:0007669"/>
    <property type="project" value="InterPro"/>
</dbReference>
<comment type="similarity">
    <text evidence="2">Belongs to the nematode receptor-like protein srb family.</text>
</comment>
<feature type="transmembrane region" description="Helical" evidence="6">
    <location>
        <begin position="248"/>
        <end position="265"/>
    </location>
</feature>
<feature type="transmembrane region" description="Helical" evidence="6">
    <location>
        <begin position="28"/>
        <end position="46"/>
    </location>
</feature>
<dbReference type="AlphaFoldDB" id="A0A8S1HNG5"/>
<name>A0A8S1HNG5_9PELO</name>
<sequence length="337" mass="39093">MEYFNFTDAYCIKHFGYAFSPVLRVMQLYHVVSTVLAIWAILHFFLRFRAHFVLHPNIRILFTCQFIACLIHSTFLGAFQAHHFYTSLTTTEPCGVILAPSTYLTFQLPFAVSLFCIEFSEVMMLIERCVASYFFAYYEKVDTRLGHLLLFFAIFIPAMFAYMIYSVETYETPYVSALTTPKTAANLINGLFSILIFLNICGLVISSYLYHYNKKQQKRASFVLSSRYQSNENLTSSKMLTMLTTMQLVIFLVYGVSQFSFRIFFTNEFYATDIAQSLIILGYTPPLYCLALPLISMIFIKQSQKERSFNILSLVQVKSTGREGWRNYSQQLAQQWN</sequence>
<comment type="subcellular location">
    <subcellularLocation>
        <location evidence="1">Membrane</location>
        <topology evidence="1">Multi-pass membrane protein</topology>
    </subcellularLocation>
</comment>
<evidence type="ECO:0000313" key="7">
    <source>
        <dbReference type="EMBL" id="CAD6194680.1"/>
    </source>
</evidence>
<keyword evidence="5 6" id="KW-0472">Membrane</keyword>
<evidence type="ECO:0000256" key="4">
    <source>
        <dbReference type="ARBA" id="ARBA00022989"/>
    </source>
</evidence>
<dbReference type="InterPro" id="IPR019408">
    <property type="entry name" value="7TM_GPCR_serpentine_rcpt_Srab"/>
</dbReference>
<feature type="transmembrane region" description="Helical" evidence="6">
    <location>
        <begin position="58"/>
        <end position="79"/>
    </location>
</feature>
<feature type="transmembrane region" description="Helical" evidence="6">
    <location>
        <begin position="148"/>
        <end position="167"/>
    </location>
</feature>
<gene>
    <name evidence="7" type="ORF">CAUJ_LOCUS10599</name>
</gene>
<keyword evidence="8" id="KW-1185">Reference proteome</keyword>
<dbReference type="PANTHER" id="PTHR31216">
    <property type="entry name" value="SERPENTINE RECEPTOR CLASS BETA-1-RELATED-RELATED"/>
    <property type="match status" value="1"/>
</dbReference>
<keyword evidence="4 6" id="KW-1133">Transmembrane helix</keyword>
<feature type="transmembrane region" description="Helical" evidence="6">
    <location>
        <begin position="277"/>
        <end position="300"/>
    </location>
</feature>
<proteinExistence type="inferred from homology"/>
<reference evidence="7" key="1">
    <citation type="submission" date="2020-10" db="EMBL/GenBank/DDBJ databases">
        <authorList>
            <person name="Kikuchi T."/>
        </authorList>
    </citation>
    <scope>NUCLEOTIDE SEQUENCE</scope>
    <source>
        <strain evidence="7">NKZ352</strain>
    </source>
</reference>
<accession>A0A8S1HNG5</accession>
<evidence type="ECO:0000313" key="8">
    <source>
        <dbReference type="Proteomes" id="UP000835052"/>
    </source>
</evidence>
<dbReference type="Proteomes" id="UP000835052">
    <property type="component" value="Unassembled WGS sequence"/>
</dbReference>
<dbReference type="GO" id="GO:0016020">
    <property type="term" value="C:membrane"/>
    <property type="evidence" value="ECO:0007669"/>
    <property type="project" value="UniProtKB-SubCell"/>
</dbReference>
<dbReference type="Pfam" id="PF10292">
    <property type="entry name" value="7TM_GPCR_Srab"/>
    <property type="match status" value="1"/>
</dbReference>
<organism evidence="7 8">
    <name type="scientific">Caenorhabditis auriculariae</name>
    <dbReference type="NCBI Taxonomy" id="2777116"/>
    <lineage>
        <taxon>Eukaryota</taxon>
        <taxon>Metazoa</taxon>
        <taxon>Ecdysozoa</taxon>
        <taxon>Nematoda</taxon>
        <taxon>Chromadorea</taxon>
        <taxon>Rhabditida</taxon>
        <taxon>Rhabditina</taxon>
        <taxon>Rhabditomorpha</taxon>
        <taxon>Rhabditoidea</taxon>
        <taxon>Rhabditidae</taxon>
        <taxon>Peloderinae</taxon>
        <taxon>Caenorhabditis</taxon>
    </lineage>
</organism>
<comment type="caution">
    <text evidence="7">The sequence shown here is derived from an EMBL/GenBank/DDBJ whole genome shotgun (WGS) entry which is preliminary data.</text>
</comment>
<evidence type="ECO:0000256" key="5">
    <source>
        <dbReference type="ARBA" id="ARBA00023136"/>
    </source>
</evidence>
<protein>
    <submittedName>
        <fullName evidence="7">Uncharacterized protein</fullName>
    </submittedName>
</protein>
<feature type="transmembrane region" description="Helical" evidence="6">
    <location>
        <begin position="187"/>
        <end position="210"/>
    </location>
</feature>
<dbReference type="PANTHER" id="PTHR31216:SF11">
    <property type="entry name" value="SERPENTINE RECEPTOR CLASS BETA-16-RELATED"/>
    <property type="match status" value="1"/>
</dbReference>
<evidence type="ECO:0000256" key="6">
    <source>
        <dbReference type="SAM" id="Phobius"/>
    </source>
</evidence>
<evidence type="ECO:0000256" key="2">
    <source>
        <dbReference type="ARBA" id="ARBA00006860"/>
    </source>
</evidence>
<keyword evidence="3 6" id="KW-0812">Transmembrane</keyword>
<evidence type="ECO:0000256" key="1">
    <source>
        <dbReference type="ARBA" id="ARBA00004141"/>
    </source>
</evidence>
<dbReference type="InterPro" id="IPR002184">
    <property type="entry name" value="7TM_GPCR_serpentine_rcpt_Srb"/>
</dbReference>
<dbReference type="EMBL" id="CAJGYM010000046">
    <property type="protein sequence ID" value="CAD6194680.1"/>
    <property type="molecule type" value="Genomic_DNA"/>
</dbReference>